<accession>A0ABT5AZB0</accession>
<feature type="region of interest" description="Disordered" evidence="1">
    <location>
        <begin position="99"/>
        <end position="124"/>
    </location>
</feature>
<keyword evidence="3" id="KW-1185">Reference proteome</keyword>
<sequence>MNGSSRSAFEAELWQLGYGAHDSFDYHPCTHQATDGCAIFVMPTQESREAETYGELGWLVYEGCHACCVATTHVLLCGGLFTHLRVFVGGVLTESFGAAEIRPATEPIDDGEEEEDPEDEDDEG</sequence>
<dbReference type="RefSeq" id="WP_271995106.1">
    <property type="nucleotide sequence ID" value="NZ_JAQNDN010000001.1"/>
</dbReference>
<feature type="compositionally biased region" description="Acidic residues" evidence="1">
    <location>
        <begin position="107"/>
        <end position="124"/>
    </location>
</feature>
<evidence type="ECO:0000313" key="2">
    <source>
        <dbReference type="EMBL" id="MDC0667170.1"/>
    </source>
</evidence>
<organism evidence="2 3">
    <name type="scientific">Nannocystis radixulma</name>
    <dbReference type="NCBI Taxonomy" id="2995305"/>
    <lineage>
        <taxon>Bacteria</taxon>
        <taxon>Pseudomonadati</taxon>
        <taxon>Myxococcota</taxon>
        <taxon>Polyangia</taxon>
        <taxon>Nannocystales</taxon>
        <taxon>Nannocystaceae</taxon>
        <taxon>Nannocystis</taxon>
    </lineage>
</organism>
<proteinExistence type="predicted"/>
<name>A0ABT5AZB0_9BACT</name>
<dbReference type="Proteomes" id="UP001217838">
    <property type="component" value="Unassembled WGS sequence"/>
</dbReference>
<evidence type="ECO:0000313" key="3">
    <source>
        <dbReference type="Proteomes" id="UP001217838"/>
    </source>
</evidence>
<dbReference type="EMBL" id="JAQNDN010000001">
    <property type="protein sequence ID" value="MDC0667170.1"/>
    <property type="molecule type" value="Genomic_DNA"/>
</dbReference>
<evidence type="ECO:0000256" key="1">
    <source>
        <dbReference type="SAM" id="MobiDB-lite"/>
    </source>
</evidence>
<reference evidence="2 3" key="1">
    <citation type="submission" date="2022-11" db="EMBL/GenBank/DDBJ databases">
        <title>Minimal conservation of predation-associated metabolite biosynthetic gene clusters underscores biosynthetic potential of Myxococcota including descriptions for ten novel species: Archangium lansinium sp. nov., Myxococcus landrumus sp. nov., Nannocystis bai.</title>
        <authorList>
            <person name="Ahearne A."/>
            <person name="Stevens C."/>
            <person name="Dowd S."/>
        </authorList>
    </citation>
    <scope>NUCLEOTIDE SEQUENCE [LARGE SCALE GENOMIC DNA]</scope>
    <source>
        <strain evidence="2 3">NCELM</strain>
    </source>
</reference>
<comment type="caution">
    <text evidence="2">The sequence shown here is derived from an EMBL/GenBank/DDBJ whole genome shotgun (WGS) entry which is preliminary data.</text>
</comment>
<protein>
    <submittedName>
        <fullName evidence="2">Uncharacterized protein</fullName>
    </submittedName>
</protein>
<gene>
    <name evidence="2" type="ORF">POL58_05445</name>
</gene>